<dbReference type="EMBL" id="MLIS01000004">
    <property type="protein sequence ID" value="OHU76059.1"/>
    <property type="molecule type" value="Genomic_DNA"/>
</dbReference>
<dbReference type="AlphaFoldDB" id="A0A1S1LUM4"/>
<dbReference type="Proteomes" id="UP000179441">
    <property type="component" value="Unassembled WGS sequence"/>
</dbReference>
<organism evidence="1 2">
    <name type="scientific">Mycobacteroides chelonae</name>
    <name type="common">Mycobacterium chelonae</name>
    <dbReference type="NCBI Taxonomy" id="1774"/>
    <lineage>
        <taxon>Bacteria</taxon>
        <taxon>Bacillati</taxon>
        <taxon>Actinomycetota</taxon>
        <taxon>Actinomycetes</taxon>
        <taxon>Mycobacteriales</taxon>
        <taxon>Mycobacteriaceae</taxon>
        <taxon>Mycobacteroides</taxon>
    </lineage>
</organism>
<keyword evidence="2" id="KW-1185">Reference proteome</keyword>
<accession>A0A1S1LUM4</accession>
<comment type="caution">
    <text evidence="1">The sequence shown here is derived from an EMBL/GenBank/DDBJ whole genome shotgun (WGS) entry which is preliminary data.</text>
</comment>
<sequence length="118" mass="13450">MARLMSVALTTDQVRRRQKTVTRRIGWTMIRPGDQLTLCPKVRGRRRGEPLERIVTVEVVAVRRERLSTITTDDTKAEGFPEMTAAEFVEFFCATHKGVCADTEVTRIEWAYPADAHS</sequence>
<evidence type="ECO:0000313" key="2">
    <source>
        <dbReference type="Proteomes" id="UP000179441"/>
    </source>
</evidence>
<reference evidence="1 2" key="1">
    <citation type="submission" date="2016-10" db="EMBL/GenBank/DDBJ databases">
        <title>Evaluation of Human, Veterinary and Environmental Mycobacterium chelonae Isolates by Core Genome Phylogenomic Analysis, Targeted Gene Comparison, and Anti-microbial Susceptibility Patterns: A Tale of Mistaken Identities.</title>
        <authorList>
            <person name="Fogelson S.B."/>
            <person name="Camus A.C."/>
            <person name="Lorenz W."/>
            <person name="Vasireddy R."/>
            <person name="Vasireddy S."/>
            <person name="Smith T."/>
            <person name="Brown-Elliott B.A."/>
            <person name="Wallace R.J.Jr."/>
            <person name="Hasan N.A."/>
            <person name="Reischl U."/>
            <person name="Sanchez S."/>
        </authorList>
    </citation>
    <scope>NUCLEOTIDE SEQUENCE [LARGE SCALE GENOMIC DNA]</scope>
    <source>
        <strain evidence="1 2">15518</strain>
    </source>
</reference>
<proteinExistence type="predicted"/>
<protein>
    <recommendedName>
        <fullName evidence="3">ASCH domain-containing protein</fullName>
    </recommendedName>
</protein>
<name>A0A1S1LUM4_MYCCH</name>
<evidence type="ECO:0000313" key="1">
    <source>
        <dbReference type="EMBL" id="OHU76059.1"/>
    </source>
</evidence>
<evidence type="ECO:0008006" key="3">
    <source>
        <dbReference type="Google" id="ProtNLM"/>
    </source>
</evidence>
<gene>
    <name evidence="1" type="ORF">BKG84_24495</name>
</gene>